<dbReference type="Proteomes" id="UP000203261">
    <property type="component" value="Segment"/>
</dbReference>
<proteinExistence type="predicted"/>
<accession>A0A127AWH4</accession>
<name>A0A127AWH4_9CAUD</name>
<dbReference type="Pfam" id="PF18907">
    <property type="entry name" value="DUF5662"/>
    <property type="match status" value="1"/>
</dbReference>
<dbReference type="KEGG" id="vg:29125364"/>
<keyword evidence="2" id="KW-1185">Reference proteome</keyword>
<dbReference type="OrthoDB" id="33979at10239"/>
<evidence type="ECO:0000313" key="2">
    <source>
        <dbReference type="Proteomes" id="UP000203261"/>
    </source>
</evidence>
<dbReference type="InterPro" id="IPR043721">
    <property type="entry name" value="DUF5662"/>
</dbReference>
<protein>
    <submittedName>
        <fullName evidence="1">Uncharacterized protein</fullName>
    </submittedName>
</protein>
<evidence type="ECO:0000313" key="1">
    <source>
        <dbReference type="EMBL" id="AMM44995.1"/>
    </source>
</evidence>
<organism evidence="1 2">
    <name type="scientific">Bacillus phage SP-15</name>
    <dbReference type="NCBI Taxonomy" id="1792032"/>
    <lineage>
        <taxon>Viruses</taxon>
        <taxon>Duplodnaviria</taxon>
        <taxon>Heunggongvirae</taxon>
        <taxon>Uroviricota</taxon>
        <taxon>Caudoviricetes</taxon>
        <taxon>Thornevirus</taxon>
        <taxon>Thornevirus SP15</taxon>
    </lineage>
</organism>
<gene>
    <name evidence="1" type="ORF">SP15_195</name>
</gene>
<dbReference type="RefSeq" id="YP_009302584.1">
    <property type="nucleotide sequence ID" value="NC_031245.1"/>
</dbReference>
<dbReference type="EMBL" id="KT624200">
    <property type="protein sequence ID" value="AMM44995.1"/>
    <property type="molecule type" value="Genomic_DNA"/>
</dbReference>
<reference evidence="1 2" key="1">
    <citation type="submission" date="2015-08" db="EMBL/GenBank/DDBJ databases">
        <authorList>
            <person name="Babu N.S."/>
            <person name="Beckwith C.J."/>
            <person name="Beseler K.G."/>
            <person name="Brison A."/>
            <person name="Carone J.V."/>
            <person name="Caskin T.P."/>
            <person name="Diamond M."/>
            <person name="Durham M.E."/>
            <person name="Foxe J.M."/>
            <person name="Go M."/>
            <person name="Henderson B.A."/>
            <person name="Jones I.B."/>
            <person name="McGettigan J.A."/>
            <person name="Micheletti S.J."/>
            <person name="Nasrallah M.E."/>
            <person name="Ortiz D."/>
            <person name="Piller C.R."/>
            <person name="Privatt S.R."/>
            <person name="Schneider S.L."/>
            <person name="Sharp S."/>
            <person name="Smith T.C."/>
            <person name="Stanton J.D."/>
            <person name="Ullery H.E."/>
            <person name="Wilson R.J."/>
            <person name="Serrano M.G."/>
            <person name="Buck G."/>
            <person name="Lee V."/>
            <person name="Wang Y."/>
            <person name="Carvalho R."/>
            <person name="Voegtly L."/>
            <person name="Shi R."/>
            <person name="Duckworth R."/>
            <person name="Johnson A."/>
            <person name="Loviza R."/>
            <person name="Walstead R."/>
            <person name="Shah Z."/>
            <person name="Kiflezghi M."/>
            <person name="Wade K."/>
            <person name="Ball S.L."/>
            <person name="Bradley K.W."/>
            <person name="Asai D.J."/>
            <person name="Bowman C.A."/>
            <person name="Russell D.A."/>
            <person name="Pope W.H."/>
            <person name="Jacobs-Sera D."/>
            <person name="Hendrix R.W."/>
            <person name="Hatfull G.F."/>
        </authorList>
    </citation>
    <scope>NUCLEOTIDE SEQUENCE [LARGE SCALE GENOMIC DNA]</scope>
</reference>
<dbReference type="GeneID" id="29125364"/>
<sequence length="226" mass="26287">MFKENQGLDPEELLPFCTRCFGVGISYGEDDNSNFCHMCGSQNTCVPMKREAIAYTQSNIDNLVKTNKSRRYTEEDCVRDTREHIQHVQEYMSQMANKIIIRGLVHDASKLESPELETFTEYTPKLANTTYGSEEYFKSLEGMKVALNHHYQMNSHHPEHYENGINGMDLLDLVEMICDWKAATLRHNDGDIKKSLETNRGRFKIDSQLYEILSNTIDRYFNQYSK</sequence>